<dbReference type="AlphaFoldDB" id="A0A183TZW0"/>
<evidence type="ECO:0000313" key="2">
    <source>
        <dbReference type="Proteomes" id="UP000050794"/>
    </source>
</evidence>
<accession>A0A183TZW0</accession>
<dbReference type="InterPro" id="IPR036691">
    <property type="entry name" value="Endo/exonu/phosph_ase_sf"/>
</dbReference>
<reference evidence="1 2" key="2">
    <citation type="submission" date="2018-11" db="EMBL/GenBank/DDBJ databases">
        <authorList>
            <consortium name="Pathogen Informatics"/>
        </authorList>
    </citation>
    <scope>NUCLEOTIDE SEQUENCE [LARGE SCALE GENOMIC DNA]</scope>
</reference>
<reference evidence="3" key="1">
    <citation type="submission" date="2016-06" db="UniProtKB">
        <authorList>
            <consortium name="WormBaseParasite"/>
        </authorList>
    </citation>
    <scope>IDENTIFICATION</scope>
</reference>
<dbReference type="WBParaSite" id="TCNE_0000177901-mRNA-1">
    <property type="protein sequence ID" value="TCNE_0000177901-mRNA-1"/>
    <property type="gene ID" value="TCNE_0000177901"/>
</dbReference>
<gene>
    <name evidence="1" type="ORF">TCNE_LOCUS1783</name>
</gene>
<name>A0A183TZW0_TOXCA</name>
<evidence type="ECO:0000313" key="1">
    <source>
        <dbReference type="EMBL" id="VDM26828.1"/>
    </source>
</evidence>
<dbReference type="Gene3D" id="3.60.10.10">
    <property type="entry name" value="Endonuclease/exonuclease/phosphatase"/>
    <property type="match status" value="1"/>
</dbReference>
<keyword evidence="2" id="KW-1185">Reference proteome</keyword>
<dbReference type="EMBL" id="UYWY01001485">
    <property type="protein sequence ID" value="VDM26828.1"/>
    <property type="molecule type" value="Genomic_DNA"/>
</dbReference>
<proteinExistence type="predicted"/>
<sequence>MARQYHHHSEGSDEIEGAEGVKDLAVLRPSPYLYLNVGMFNVRTLANDQTVDLLQHEIRDNRVHILTVNETRRLTGLTMKCGDGTQVLLAAAERSAGGVGFTVRRQTTEIISFDIMSSRVGVLVVQIDRKSTTKITAIYANTSAAEDEDVEQFQKVLEAVMQQKSR</sequence>
<organism evidence="2 3">
    <name type="scientific">Toxocara canis</name>
    <name type="common">Canine roundworm</name>
    <dbReference type="NCBI Taxonomy" id="6265"/>
    <lineage>
        <taxon>Eukaryota</taxon>
        <taxon>Metazoa</taxon>
        <taxon>Ecdysozoa</taxon>
        <taxon>Nematoda</taxon>
        <taxon>Chromadorea</taxon>
        <taxon>Rhabditida</taxon>
        <taxon>Spirurina</taxon>
        <taxon>Ascaridomorpha</taxon>
        <taxon>Ascaridoidea</taxon>
        <taxon>Toxocaridae</taxon>
        <taxon>Toxocara</taxon>
    </lineage>
</organism>
<dbReference type="SUPFAM" id="SSF56219">
    <property type="entry name" value="DNase I-like"/>
    <property type="match status" value="1"/>
</dbReference>
<evidence type="ECO:0000313" key="3">
    <source>
        <dbReference type="WBParaSite" id="TCNE_0000177901-mRNA-1"/>
    </source>
</evidence>
<dbReference type="Proteomes" id="UP000050794">
    <property type="component" value="Unassembled WGS sequence"/>
</dbReference>
<protein>
    <submittedName>
        <fullName evidence="3">Profilin</fullName>
    </submittedName>
</protein>